<dbReference type="GO" id="GO:0015846">
    <property type="term" value="P:polyamine transport"/>
    <property type="evidence" value="ECO:0007669"/>
    <property type="project" value="InterPro"/>
</dbReference>
<dbReference type="PIRSF" id="PIRSF019574">
    <property type="entry name" value="Periplasmic_polyamine_BP"/>
    <property type="match status" value="1"/>
</dbReference>
<dbReference type="Proteomes" id="UP000219068">
    <property type="component" value="Unassembled WGS sequence"/>
</dbReference>
<dbReference type="SUPFAM" id="SSF53850">
    <property type="entry name" value="Periplasmic binding protein-like II"/>
    <property type="match status" value="1"/>
</dbReference>
<reference evidence="8 11" key="1">
    <citation type="submission" date="2014-07" db="EMBL/GenBank/DDBJ databases">
        <title>Draft genome sequence of Thalassospira xiamenensis IB13.</title>
        <authorList>
            <person name="Lai Q."/>
            <person name="Shao Z."/>
        </authorList>
    </citation>
    <scope>NUCLEOTIDE SEQUENCE [LARGE SCALE GENOMIC DNA]</scope>
    <source>
        <strain evidence="8 11">IB13</strain>
    </source>
</reference>
<comment type="function">
    <text evidence="5">Required for the activity of the bacterial periplasmic transport system of putrescine.</text>
</comment>
<evidence type="ECO:0000256" key="4">
    <source>
        <dbReference type="ARBA" id="ARBA00022764"/>
    </source>
</evidence>
<feature type="signal peptide" evidence="7">
    <location>
        <begin position="1"/>
        <end position="26"/>
    </location>
</feature>
<dbReference type="EMBL" id="OBMM01000001">
    <property type="protein sequence ID" value="SOB93790.1"/>
    <property type="molecule type" value="Genomic_DNA"/>
</dbReference>
<gene>
    <name evidence="9" type="ORF">SAMN05428964_101839</name>
    <name evidence="8" type="ORF">TH44_20585</name>
</gene>
<dbReference type="PRINTS" id="PR00909">
    <property type="entry name" value="SPERMDNBNDNG"/>
</dbReference>
<comment type="similarity">
    <text evidence="5">Belongs to the bacterial solute-binding protein PotD/PotF family.</text>
</comment>
<reference evidence="9 10" key="2">
    <citation type="submission" date="2017-08" db="EMBL/GenBank/DDBJ databases">
        <authorList>
            <person name="de Groot N.N."/>
        </authorList>
    </citation>
    <scope>NUCLEOTIDE SEQUENCE [LARGE SCALE GENOMIC DNA]</scope>
    <source>
        <strain evidence="9 10">USBA 78</strain>
    </source>
</reference>
<keyword evidence="2 5" id="KW-0813">Transport</keyword>
<dbReference type="InterPro" id="IPR001188">
    <property type="entry name" value="Sperm_putr-bd"/>
</dbReference>
<dbReference type="CDD" id="cd13659">
    <property type="entry name" value="PBP2_PotF"/>
    <property type="match status" value="1"/>
</dbReference>
<feature type="chain" id="PRO_5015051446" description="Putrescine-binding periplasmic protein" evidence="7">
    <location>
        <begin position="27"/>
        <end position="367"/>
    </location>
</feature>
<evidence type="ECO:0000256" key="2">
    <source>
        <dbReference type="ARBA" id="ARBA00022448"/>
    </source>
</evidence>
<dbReference type="PANTHER" id="PTHR30222">
    <property type="entry name" value="SPERMIDINE/PUTRESCINE-BINDING PERIPLASMIC PROTEIN"/>
    <property type="match status" value="1"/>
</dbReference>
<dbReference type="Pfam" id="PF13416">
    <property type="entry name" value="SBP_bac_8"/>
    <property type="match status" value="1"/>
</dbReference>
<organism evidence="8 11">
    <name type="scientific">Thalassospira xiamenensis</name>
    <dbReference type="NCBI Taxonomy" id="220697"/>
    <lineage>
        <taxon>Bacteria</taxon>
        <taxon>Pseudomonadati</taxon>
        <taxon>Pseudomonadota</taxon>
        <taxon>Alphaproteobacteria</taxon>
        <taxon>Rhodospirillales</taxon>
        <taxon>Thalassospiraceae</taxon>
        <taxon>Thalassospira</taxon>
    </lineage>
</organism>
<dbReference type="AlphaFoldDB" id="A0A154KT00"/>
<evidence type="ECO:0000256" key="7">
    <source>
        <dbReference type="SAM" id="SignalP"/>
    </source>
</evidence>
<dbReference type="GO" id="GO:0019808">
    <property type="term" value="F:polyamine binding"/>
    <property type="evidence" value="ECO:0007669"/>
    <property type="project" value="InterPro"/>
</dbReference>
<dbReference type="Gene3D" id="3.40.190.10">
    <property type="entry name" value="Periplasmic binding protein-like II"/>
    <property type="match status" value="2"/>
</dbReference>
<dbReference type="InterPro" id="IPR006059">
    <property type="entry name" value="SBP"/>
</dbReference>
<dbReference type="RefSeq" id="WP_062951704.1">
    <property type="nucleotide sequence ID" value="NZ_JALLPZ010000001.1"/>
</dbReference>
<dbReference type="Proteomes" id="UP000252266">
    <property type="component" value="Unassembled WGS sequence"/>
</dbReference>
<evidence type="ECO:0000256" key="5">
    <source>
        <dbReference type="PIRNR" id="PIRNR019574"/>
    </source>
</evidence>
<protein>
    <recommendedName>
        <fullName evidence="5">Putrescine-binding periplasmic protein</fullName>
    </recommendedName>
</protein>
<feature type="binding site" evidence="6">
    <location>
        <begin position="180"/>
        <end position="183"/>
    </location>
    <ligand>
        <name>spermidine</name>
        <dbReference type="ChEBI" id="CHEBI:57834"/>
    </ligand>
</feature>
<comment type="subcellular location">
    <subcellularLocation>
        <location evidence="1 5">Periplasm</location>
    </subcellularLocation>
</comment>
<proteinExistence type="inferred from homology"/>
<keyword evidence="4 5" id="KW-0574">Periplasm</keyword>
<evidence type="ECO:0000313" key="11">
    <source>
        <dbReference type="Proteomes" id="UP000252266"/>
    </source>
</evidence>
<dbReference type="EMBL" id="JPWJ01000013">
    <property type="protein sequence ID" value="RCK45912.1"/>
    <property type="molecule type" value="Genomic_DNA"/>
</dbReference>
<dbReference type="PANTHER" id="PTHR30222:SF12">
    <property type="entry name" value="NORSPERMIDINE SENSOR"/>
    <property type="match status" value="1"/>
</dbReference>
<dbReference type="GO" id="GO:0042597">
    <property type="term" value="C:periplasmic space"/>
    <property type="evidence" value="ECO:0007669"/>
    <property type="project" value="UniProtKB-SubCell"/>
</dbReference>
<name>A0A154KT00_9PROT</name>
<evidence type="ECO:0000256" key="1">
    <source>
        <dbReference type="ARBA" id="ARBA00004418"/>
    </source>
</evidence>
<evidence type="ECO:0000313" key="8">
    <source>
        <dbReference type="EMBL" id="RCK45912.1"/>
    </source>
</evidence>
<evidence type="ECO:0000313" key="10">
    <source>
        <dbReference type="Proteomes" id="UP000219068"/>
    </source>
</evidence>
<accession>A0A154KT00</accession>
<sequence length="367" mass="40581">MKSLLKSSSLVVLAAALSGFAASASAQEVLNVYNWSDYIGEETVANFEKEYGVKVNYDVYDSNQVVEAKLLAGNSGYDLVVPTLADAQRLIQAGIFQKVDKSKLENFGNLDKVILNQTAKYDPNNDYAVPYLWGTNGIGYNVAKVQEALGDDAPLDSWALVFDPQYAEKLSKCGLTMLDDPGEIVPLVNFYLDKPDSKQSNEDIEAAMAELEKVRPYITYFHSSQYINDLANGNVCVSIGWSGDVGQAALRAEEAGNGNEIKYVIPKEGTLIWFDVMMIPADAPNPELAHKFIDYILRADVGADLANYVEYASPNEAAMEFIDEDLKSDPGVYPSQEVKERLRSKIEPGPKELRTRTRLWTKLKTGQ</sequence>
<evidence type="ECO:0000313" key="9">
    <source>
        <dbReference type="EMBL" id="SOB93790.1"/>
    </source>
</evidence>
<evidence type="ECO:0000256" key="3">
    <source>
        <dbReference type="ARBA" id="ARBA00022729"/>
    </source>
</evidence>
<evidence type="ECO:0000256" key="6">
    <source>
        <dbReference type="PIRSR" id="PIRSR019574-1"/>
    </source>
</evidence>
<keyword evidence="3 7" id="KW-0732">Signal</keyword>